<dbReference type="InterPro" id="IPR008538">
    <property type="entry name" value="Uma2"/>
</dbReference>
<evidence type="ECO:0000313" key="3">
    <source>
        <dbReference type="Proteomes" id="UP000272729"/>
    </source>
</evidence>
<dbReference type="CDD" id="cd06260">
    <property type="entry name" value="DUF820-like"/>
    <property type="match status" value="1"/>
</dbReference>
<dbReference type="InterPro" id="IPR012296">
    <property type="entry name" value="Nuclease_put_TT1808"/>
</dbReference>
<dbReference type="Proteomes" id="UP000272729">
    <property type="component" value="Unassembled WGS sequence"/>
</dbReference>
<keyword evidence="2" id="KW-0540">Nuclease</keyword>
<dbReference type="GO" id="GO:0004519">
    <property type="term" value="F:endonuclease activity"/>
    <property type="evidence" value="ECO:0007669"/>
    <property type="project" value="UniProtKB-KW"/>
</dbReference>
<comment type="caution">
    <text evidence="2">The sequence shown here is derived from an EMBL/GenBank/DDBJ whole genome shotgun (WGS) entry which is preliminary data.</text>
</comment>
<keyword evidence="2" id="KW-0378">Hydrolase</keyword>
<organism evidence="2 3">
    <name type="scientific">Saccharothrix variisporea</name>
    <dbReference type="NCBI Taxonomy" id="543527"/>
    <lineage>
        <taxon>Bacteria</taxon>
        <taxon>Bacillati</taxon>
        <taxon>Actinomycetota</taxon>
        <taxon>Actinomycetes</taxon>
        <taxon>Pseudonocardiales</taxon>
        <taxon>Pseudonocardiaceae</taxon>
        <taxon>Saccharothrix</taxon>
    </lineage>
</organism>
<dbReference type="PANTHER" id="PTHR35400">
    <property type="entry name" value="SLR1083 PROTEIN"/>
    <property type="match status" value="1"/>
</dbReference>
<dbReference type="Pfam" id="PF05685">
    <property type="entry name" value="Uma2"/>
    <property type="match status" value="1"/>
</dbReference>
<protein>
    <submittedName>
        <fullName evidence="2">Uma2 family endonuclease</fullName>
    </submittedName>
</protein>
<dbReference type="EMBL" id="RBXR01000001">
    <property type="protein sequence ID" value="RKT73296.1"/>
    <property type="molecule type" value="Genomic_DNA"/>
</dbReference>
<evidence type="ECO:0000313" key="2">
    <source>
        <dbReference type="EMBL" id="RKT73296.1"/>
    </source>
</evidence>
<dbReference type="OrthoDB" id="9799703at2"/>
<dbReference type="InterPro" id="IPR011335">
    <property type="entry name" value="Restrct_endonuc-II-like"/>
</dbReference>
<dbReference type="AlphaFoldDB" id="A0A495XJQ0"/>
<gene>
    <name evidence="2" type="ORF">DFJ66_6626</name>
</gene>
<dbReference type="Gene3D" id="3.90.1570.10">
    <property type="entry name" value="tt1808, chain A"/>
    <property type="match status" value="1"/>
</dbReference>
<feature type="domain" description="Putative restriction endonuclease" evidence="1">
    <location>
        <begin position="20"/>
        <end position="181"/>
    </location>
</feature>
<dbReference type="PANTHER" id="PTHR35400:SF3">
    <property type="entry name" value="SLL1072 PROTEIN"/>
    <property type="match status" value="1"/>
</dbReference>
<accession>A0A495XJQ0</accession>
<reference evidence="2 3" key="1">
    <citation type="submission" date="2018-10" db="EMBL/GenBank/DDBJ databases">
        <title>Sequencing the genomes of 1000 actinobacteria strains.</title>
        <authorList>
            <person name="Klenk H.-P."/>
        </authorList>
    </citation>
    <scope>NUCLEOTIDE SEQUENCE [LARGE SCALE GENOMIC DNA]</scope>
    <source>
        <strain evidence="2 3">DSM 43911</strain>
    </source>
</reference>
<sequence length="192" mass="21163">MRGGFEMSAMLWPDHLLTLEEWDALPEDELHHVELVEGVLLVAPRPAPEHQYAIKRLCMVLDAQLPEGVTSLPEVDVLINAVQPVTVRAPDVVVVDMKRLLERPKRFDAEDILLAVEIVSPGTGRTDRMVKPLEYADAGIPHYWLLELDDPITLTAFDLVDGSYKVVASGTGKVELPSPFPAVLDLPSVITG</sequence>
<keyword evidence="2" id="KW-0255">Endonuclease</keyword>
<dbReference type="SUPFAM" id="SSF52980">
    <property type="entry name" value="Restriction endonuclease-like"/>
    <property type="match status" value="1"/>
</dbReference>
<evidence type="ECO:0000259" key="1">
    <source>
        <dbReference type="Pfam" id="PF05685"/>
    </source>
</evidence>
<name>A0A495XJQ0_9PSEU</name>
<proteinExistence type="predicted"/>
<keyword evidence="3" id="KW-1185">Reference proteome</keyword>